<dbReference type="PANTHER" id="PTHR30417:SF1">
    <property type="entry name" value="N-ACETYLMURAMOYL-L-ALANINE AMIDASE AMID"/>
    <property type="match status" value="1"/>
</dbReference>
<keyword evidence="4" id="KW-0961">Cell wall biogenesis/degradation</keyword>
<keyword evidence="9" id="KW-1185">Reference proteome</keyword>
<evidence type="ECO:0000256" key="5">
    <source>
        <dbReference type="SAM" id="MobiDB-lite"/>
    </source>
</evidence>
<accession>A0ABN2HJN0</accession>
<comment type="caution">
    <text evidence="8">The sequence shown here is derived from an EMBL/GenBank/DDBJ whole genome shotgun (WGS) entry which is preliminary data.</text>
</comment>
<dbReference type="InterPro" id="IPR036505">
    <property type="entry name" value="Amidase/PGRP_sf"/>
</dbReference>
<feature type="signal peptide" evidence="6">
    <location>
        <begin position="1"/>
        <end position="27"/>
    </location>
</feature>
<dbReference type="InterPro" id="IPR002502">
    <property type="entry name" value="Amidase_domain"/>
</dbReference>
<dbReference type="Gene3D" id="1.10.530.10">
    <property type="match status" value="1"/>
</dbReference>
<dbReference type="Pfam" id="PF01510">
    <property type="entry name" value="Amidase_2"/>
    <property type="match status" value="1"/>
</dbReference>
<dbReference type="EC" id="3.5.1.28" evidence="2"/>
<feature type="compositionally biased region" description="Low complexity" evidence="5">
    <location>
        <begin position="126"/>
        <end position="138"/>
    </location>
</feature>
<reference evidence="8 9" key="1">
    <citation type="journal article" date="2019" name="Int. J. Syst. Evol. Microbiol.">
        <title>The Global Catalogue of Microorganisms (GCM) 10K type strain sequencing project: providing services to taxonomists for standard genome sequencing and annotation.</title>
        <authorList>
            <consortium name="The Broad Institute Genomics Platform"/>
            <consortium name="The Broad Institute Genome Sequencing Center for Infectious Disease"/>
            <person name="Wu L."/>
            <person name="Ma J."/>
        </authorList>
    </citation>
    <scope>NUCLEOTIDE SEQUENCE [LARGE SCALE GENOMIC DNA]</scope>
    <source>
        <strain evidence="8 9">JCM 14718</strain>
    </source>
</reference>
<sequence>MPRLRPILAAATVAALATVLASPAVSAAPPPAAGDRQQAFAAAAQHYGVPETVLLGVSYLESRWDDHAGSPSSSGGYGPMNLTDARYVVDHAPAASGSGSSSASNSGSGSGSGDFGDDPRGDANRPAGPAAAPVSGAGLDAPALRTLPTAASLTGIGADRLRTDPTANIAGAAALLASYQHALDAPATGTAGDWYGAVGRYSSATTTAGAKEFADQVFDLIRTGMSRQTVDGQQVTLAAAPGVSPATGQLAALHLSAPAAGTTQPDCPSTLDCDFIPAAYQQTGTSKEAYGNYDLANRPSTSKIQYIVIHDQEGYYNGTVSWFQNPAAQATSNYVMRSSDGHITQMVPTKDVAWHAGNWYVNTHSIGIEHEGFAAAGATWYTEAMYRQSAKLVRYLAQRFNIPLDRQHIIGHGNVPGLSTNKIRGMHWDPGPFWDWNHYLDLLHATPRQDRHGGLLTIAPNFATQQLPVSGCDTSGSGTPCAAQGSNFVYLRTSPSADAPLVTDVGLHAGPATTDIADWGARAEAGQQFVAAGRSGDWSAIWYLGQKAWFLNPRSTPTAYSSAGFEITPRHGLASIPVYGKAYPEAAAYNGSPVPVQPDDALAYTIAAGQRYTLGEWRVSTDYYYAPTIDSSYPGDHTVVTGHTRYVEIQYNHRIAFVRASDVQVLPAISF</sequence>
<protein>
    <recommendedName>
        <fullName evidence="2">N-acetylmuramoyl-L-alanine amidase</fullName>
        <ecNumber evidence="2">3.5.1.28</ecNumber>
    </recommendedName>
</protein>
<comment type="catalytic activity">
    <reaction evidence="1">
        <text>Hydrolyzes the link between N-acetylmuramoyl residues and L-amino acid residues in certain cell-wall glycopeptides.</text>
        <dbReference type="EC" id="3.5.1.28"/>
    </reaction>
</comment>
<evidence type="ECO:0000256" key="1">
    <source>
        <dbReference type="ARBA" id="ARBA00001561"/>
    </source>
</evidence>
<dbReference type="RefSeq" id="WP_344312131.1">
    <property type="nucleotide sequence ID" value="NZ_BAAANY010000016.1"/>
</dbReference>
<dbReference type="SUPFAM" id="SSF55846">
    <property type="entry name" value="N-acetylmuramoyl-L-alanine amidase-like"/>
    <property type="match status" value="1"/>
</dbReference>
<keyword evidence="3" id="KW-0378">Hydrolase</keyword>
<evidence type="ECO:0000313" key="9">
    <source>
        <dbReference type="Proteomes" id="UP001500618"/>
    </source>
</evidence>
<dbReference type="SMART" id="SM00644">
    <property type="entry name" value="Ami_2"/>
    <property type="match status" value="1"/>
</dbReference>
<evidence type="ECO:0000256" key="3">
    <source>
        <dbReference type="ARBA" id="ARBA00022801"/>
    </source>
</evidence>
<dbReference type="Proteomes" id="UP001500618">
    <property type="component" value="Unassembled WGS sequence"/>
</dbReference>
<dbReference type="InterPro" id="IPR023346">
    <property type="entry name" value="Lysozyme-like_dom_sf"/>
</dbReference>
<keyword evidence="6" id="KW-0732">Signal</keyword>
<dbReference type="EMBL" id="BAAANY010000016">
    <property type="protein sequence ID" value="GAA1689129.1"/>
    <property type="molecule type" value="Genomic_DNA"/>
</dbReference>
<dbReference type="PANTHER" id="PTHR30417">
    <property type="entry name" value="N-ACETYLMURAMOYL-L-ALANINE AMIDASE AMID"/>
    <property type="match status" value="1"/>
</dbReference>
<proteinExistence type="predicted"/>
<feature type="chain" id="PRO_5045509150" description="N-acetylmuramoyl-L-alanine amidase" evidence="6">
    <location>
        <begin position="28"/>
        <end position="671"/>
    </location>
</feature>
<evidence type="ECO:0000313" key="8">
    <source>
        <dbReference type="EMBL" id="GAA1689129.1"/>
    </source>
</evidence>
<organism evidence="8 9">
    <name type="scientific">Fodinicola feengrottensis</name>
    <dbReference type="NCBI Taxonomy" id="435914"/>
    <lineage>
        <taxon>Bacteria</taxon>
        <taxon>Bacillati</taxon>
        <taxon>Actinomycetota</taxon>
        <taxon>Actinomycetes</taxon>
        <taxon>Mycobacteriales</taxon>
        <taxon>Fodinicola</taxon>
    </lineage>
</organism>
<evidence type="ECO:0000256" key="2">
    <source>
        <dbReference type="ARBA" id="ARBA00011901"/>
    </source>
</evidence>
<feature type="region of interest" description="Disordered" evidence="5">
    <location>
        <begin position="92"/>
        <end position="139"/>
    </location>
</feature>
<name>A0ABN2HJN0_9ACTN</name>
<evidence type="ECO:0000259" key="7">
    <source>
        <dbReference type="SMART" id="SM00644"/>
    </source>
</evidence>
<feature type="domain" description="N-acetylmuramoyl-L-alanine amidase" evidence="7">
    <location>
        <begin position="293"/>
        <end position="431"/>
    </location>
</feature>
<dbReference type="CDD" id="cd06583">
    <property type="entry name" value="PGRP"/>
    <property type="match status" value="1"/>
</dbReference>
<dbReference type="InterPro" id="IPR051206">
    <property type="entry name" value="NAMLAA_amidase_2"/>
</dbReference>
<evidence type="ECO:0000256" key="6">
    <source>
        <dbReference type="SAM" id="SignalP"/>
    </source>
</evidence>
<feature type="compositionally biased region" description="Low complexity" evidence="5">
    <location>
        <begin position="94"/>
        <end position="107"/>
    </location>
</feature>
<gene>
    <name evidence="8" type="ORF">GCM10009765_43190</name>
</gene>
<dbReference type="Gene3D" id="3.40.80.10">
    <property type="entry name" value="Peptidoglycan recognition protein-like"/>
    <property type="match status" value="1"/>
</dbReference>
<dbReference type="SUPFAM" id="SSF53955">
    <property type="entry name" value="Lysozyme-like"/>
    <property type="match status" value="1"/>
</dbReference>
<evidence type="ECO:0000256" key="4">
    <source>
        <dbReference type="ARBA" id="ARBA00023316"/>
    </source>
</evidence>